<accession>X1SRY3</accession>
<dbReference type="AlphaFoldDB" id="X1SRY3"/>
<protein>
    <submittedName>
        <fullName evidence="1">Uncharacterized protein</fullName>
    </submittedName>
</protein>
<name>X1SRY3_9ZZZZ</name>
<gene>
    <name evidence="1" type="ORF">S12H4_06619</name>
</gene>
<sequence length="131" mass="13108">MGLQRTKDLVLQAELADEVIQRATITIAQNGSGLTGAKGYMPFAGDIVACTFMNDSGAAFTAAAKIAVTGGDVCSSAADLADNTSERISTGLANNTGLAKAAVITLTTGTTTGTEPTVAIVEVEGKVKAVA</sequence>
<dbReference type="EMBL" id="BARW01002349">
    <property type="protein sequence ID" value="GAI70564.1"/>
    <property type="molecule type" value="Genomic_DNA"/>
</dbReference>
<evidence type="ECO:0000313" key="1">
    <source>
        <dbReference type="EMBL" id="GAI70564.1"/>
    </source>
</evidence>
<comment type="caution">
    <text evidence="1">The sequence shown here is derived from an EMBL/GenBank/DDBJ whole genome shotgun (WGS) entry which is preliminary data.</text>
</comment>
<proteinExistence type="predicted"/>
<reference evidence="1" key="1">
    <citation type="journal article" date="2014" name="Front. Microbiol.">
        <title>High frequency of phylogenetically diverse reductive dehalogenase-homologous genes in deep subseafloor sedimentary metagenomes.</title>
        <authorList>
            <person name="Kawai M."/>
            <person name="Futagami T."/>
            <person name="Toyoda A."/>
            <person name="Takaki Y."/>
            <person name="Nishi S."/>
            <person name="Hori S."/>
            <person name="Arai W."/>
            <person name="Tsubouchi T."/>
            <person name="Morono Y."/>
            <person name="Uchiyama I."/>
            <person name="Ito T."/>
            <person name="Fujiyama A."/>
            <person name="Inagaki F."/>
            <person name="Takami H."/>
        </authorList>
    </citation>
    <scope>NUCLEOTIDE SEQUENCE</scope>
    <source>
        <strain evidence="1">Expedition CK06-06</strain>
    </source>
</reference>
<organism evidence="1">
    <name type="scientific">marine sediment metagenome</name>
    <dbReference type="NCBI Taxonomy" id="412755"/>
    <lineage>
        <taxon>unclassified sequences</taxon>
        <taxon>metagenomes</taxon>
        <taxon>ecological metagenomes</taxon>
    </lineage>
</organism>